<reference evidence="3" key="1">
    <citation type="journal article" date="2007" name="Int. J. Syst. Evol. Microbiol.">
        <title>Luteimonas composti sp. nov., a moderately thermophilic bacterium isolated from food waste.</title>
        <authorList>
            <person name="Young C.C."/>
            <person name="Kampfer P."/>
            <person name="Chen W.M."/>
            <person name="Yen W.S."/>
            <person name="Arun A.B."/>
            <person name="Lai W.A."/>
            <person name="Shen F.T."/>
            <person name="Rekha P.D."/>
            <person name="Lin K.Y."/>
            <person name="Chou J.H."/>
        </authorList>
    </citation>
    <scope>NUCLEOTIDE SEQUENCE</scope>
    <source>
        <strain evidence="3">CC-YY355</strain>
    </source>
</reference>
<sequence>MKRLSLLALAAAALLPLAASAHKQWIIPSQAVVNGNDVWVTFDAAVSNQLFFPDHVPMRLDNVTATVPDGSKVELKNGSTGKYRSTFDVQLAQAGTYRIANVNAGLSVRWDTPESLAAKARAEAEGKPASGPGAPPETRGGFLRSATAEDLKTKVPANAQNLEVTQTVGRVETFVTNGAPDEGALAPTGQGIELVPVTHFNDLFAGEEASFRVLVDGQPAGGLEFEIVRGGTRYRNAQDEIMATTGADGLLRVTWPEPGLYWLETSVQDDRPSAAEATRRRLSYVATMEVLPQ</sequence>
<dbReference type="Pfam" id="PF10670">
    <property type="entry name" value="DUF4198"/>
    <property type="match status" value="1"/>
</dbReference>
<accession>A0ABT6MU01</accession>
<comment type="caution">
    <text evidence="3">The sequence shown here is derived from an EMBL/GenBank/DDBJ whole genome shotgun (WGS) entry which is preliminary data.</text>
</comment>
<organism evidence="3 4">
    <name type="scientific">Luteimonas composti</name>
    <dbReference type="NCBI Taxonomy" id="398257"/>
    <lineage>
        <taxon>Bacteria</taxon>
        <taxon>Pseudomonadati</taxon>
        <taxon>Pseudomonadota</taxon>
        <taxon>Gammaproteobacteria</taxon>
        <taxon>Lysobacterales</taxon>
        <taxon>Lysobacteraceae</taxon>
        <taxon>Luteimonas</taxon>
    </lineage>
</organism>
<evidence type="ECO:0000313" key="3">
    <source>
        <dbReference type="EMBL" id="MDH7454094.1"/>
    </source>
</evidence>
<name>A0ABT6MU01_9GAMM</name>
<protein>
    <submittedName>
        <fullName evidence="3">DUF4198 domain-containing protein</fullName>
    </submittedName>
</protein>
<reference evidence="3" key="2">
    <citation type="submission" date="2023-04" db="EMBL/GenBank/DDBJ databases">
        <authorList>
            <person name="Sun J.-Q."/>
        </authorList>
    </citation>
    <scope>NUCLEOTIDE SEQUENCE</scope>
    <source>
        <strain evidence="3">CC-YY355</strain>
    </source>
</reference>
<dbReference type="Proteomes" id="UP001160550">
    <property type="component" value="Unassembled WGS sequence"/>
</dbReference>
<keyword evidence="4" id="KW-1185">Reference proteome</keyword>
<gene>
    <name evidence="3" type="ORF">QF205_13590</name>
</gene>
<keyword evidence="2" id="KW-0732">Signal</keyword>
<feature type="signal peptide" evidence="2">
    <location>
        <begin position="1"/>
        <end position="21"/>
    </location>
</feature>
<feature type="region of interest" description="Disordered" evidence="1">
    <location>
        <begin position="119"/>
        <end position="141"/>
    </location>
</feature>
<dbReference type="RefSeq" id="WP_280943299.1">
    <property type="nucleotide sequence ID" value="NZ_JARYGX010000023.1"/>
</dbReference>
<evidence type="ECO:0000256" key="2">
    <source>
        <dbReference type="SAM" id="SignalP"/>
    </source>
</evidence>
<dbReference type="InterPro" id="IPR019613">
    <property type="entry name" value="DUF4198"/>
</dbReference>
<feature type="chain" id="PRO_5045486561" evidence="2">
    <location>
        <begin position="22"/>
        <end position="293"/>
    </location>
</feature>
<evidence type="ECO:0000313" key="4">
    <source>
        <dbReference type="Proteomes" id="UP001160550"/>
    </source>
</evidence>
<evidence type="ECO:0000256" key="1">
    <source>
        <dbReference type="SAM" id="MobiDB-lite"/>
    </source>
</evidence>
<dbReference type="EMBL" id="JARYGX010000023">
    <property type="protein sequence ID" value="MDH7454094.1"/>
    <property type="molecule type" value="Genomic_DNA"/>
</dbReference>
<proteinExistence type="predicted"/>